<dbReference type="PANTHER" id="PTHR38340:SF1">
    <property type="entry name" value="S-LAYER PROTEIN"/>
    <property type="match status" value="1"/>
</dbReference>
<proteinExistence type="predicted"/>
<dbReference type="PRINTS" id="PR00313">
    <property type="entry name" value="CABNDNGRPT"/>
</dbReference>
<dbReference type="EMBL" id="CP012661">
    <property type="protein sequence ID" value="AMY67541.1"/>
    <property type="molecule type" value="Genomic_DNA"/>
</dbReference>
<evidence type="ECO:0000256" key="2">
    <source>
        <dbReference type="ARBA" id="ARBA00022525"/>
    </source>
</evidence>
<dbReference type="AlphaFoldDB" id="A0A159YYP0"/>
<dbReference type="OrthoDB" id="9342475at2"/>
<name>A0A159YYP0_9RHOB</name>
<organism evidence="3 4">
    <name type="scientific">Frigidibacter mobilis</name>
    <dbReference type="NCBI Taxonomy" id="1335048"/>
    <lineage>
        <taxon>Bacteria</taxon>
        <taxon>Pseudomonadati</taxon>
        <taxon>Pseudomonadota</taxon>
        <taxon>Alphaproteobacteria</taxon>
        <taxon>Rhodobacterales</taxon>
        <taxon>Paracoccaceae</taxon>
        <taxon>Frigidibacter</taxon>
    </lineage>
</organism>
<dbReference type="InterPro" id="IPR018511">
    <property type="entry name" value="Hemolysin-typ_Ca-bd_CS"/>
</dbReference>
<evidence type="ECO:0000313" key="4">
    <source>
        <dbReference type="Proteomes" id="UP000076128"/>
    </source>
</evidence>
<comment type="subcellular location">
    <subcellularLocation>
        <location evidence="1">Secreted</location>
    </subcellularLocation>
</comment>
<accession>A0A159YYP0</accession>
<keyword evidence="4" id="KW-1185">Reference proteome</keyword>
<dbReference type="PATRIC" id="fig|1335048.3.peg.293"/>
<dbReference type="STRING" id="1335048.AKL17_0279"/>
<dbReference type="InterPro" id="IPR001343">
    <property type="entry name" value="Hemolysn_Ca-bd"/>
</dbReference>
<dbReference type="Gene3D" id="2.150.10.10">
    <property type="entry name" value="Serralysin-like metalloprotease, C-terminal"/>
    <property type="match status" value="4"/>
</dbReference>
<dbReference type="KEGG" id="daa:AKL17_0279"/>
<reference evidence="3 4" key="1">
    <citation type="submission" date="2015-09" db="EMBL/GenBank/DDBJ databases">
        <title>Complete genome sequence of Defluviimonas alba cai42t isolated from an oilfield in Xinjiang.</title>
        <authorList>
            <person name="Geng S."/>
            <person name="Pan X."/>
            <person name="Wu X."/>
        </authorList>
    </citation>
    <scope>NUCLEOTIDE SEQUENCE [LARGE SCALE GENOMIC DNA]</scope>
    <source>
        <strain evidence="4">cai42</strain>
    </source>
</reference>
<keyword evidence="2" id="KW-0964">Secreted</keyword>
<evidence type="ECO:0000313" key="3">
    <source>
        <dbReference type="EMBL" id="AMY67541.1"/>
    </source>
</evidence>
<evidence type="ECO:0000256" key="1">
    <source>
        <dbReference type="ARBA" id="ARBA00004613"/>
    </source>
</evidence>
<dbReference type="RefSeq" id="WP_066808882.1">
    <property type="nucleotide sequence ID" value="NZ_CP012661.1"/>
</dbReference>
<dbReference type="GO" id="GO:0005509">
    <property type="term" value="F:calcium ion binding"/>
    <property type="evidence" value="ECO:0007669"/>
    <property type="project" value="InterPro"/>
</dbReference>
<gene>
    <name evidence="3" type="ORF">AKL17_0279</name>
</gene>
<dbReference type="Proteomes" id="UP000076128">
    <property type="component" value="Chromosome"/>
</dbReference>
<dbReference type="SUPFAM" id="SSF51120">
    <property type="entry name" value="beta-Roll"/>
    <property type="match status" value="3"/>
</dbReference>
<dbReference type="Pfam" id="PF00353">
    <property type="entry name" value="HemolysinCabind"/>
    <property type="match status" value="8"/>
</dbReference>
<dbReference type="InterPro" id="IPR050557">
    <property type="entry name" value="RTX_toxin/Mannuronan_C5-epim"/>
</dbReference>
<dbReference type="PANTHER" id="PTHR38340">
    <property type="entry name" value="S-LAYER PROTEIN"/>
    <property type="match status" value="1"/>
</dbReference>
<sequence>MVYGGAAGGGAASYLSGVQGLEVVTTSQGTFLVATSGAGGGVTTFSLASGRAPVLVDQRGLASSGATVPVAEIGVVQSAGQVLLLSPDGSGLGRFNLSGTGMLDPGAGVAGPGSASAFVSVSIGGASYVYAAEGAGGGIRGYAVGPNLALSSAGGAPASAGYGGGFSAMATATVAGSAYVLAASASGHGIASYRVDPASGALTRTGGIGAVEGLGVNAPTAIETVTVGGATYAILAAAGSSSISVVALGADGTLTATDHVLDTLGTRFDGVTALEALTVGNRAFVIAGGADDGLTLFTLLPDGKLVWLQTISDSTAATLDNVAAITAVQIGTEIQIFVSSQSEPGISQFVLPVSALGQVLTAPGAGGTLAGGGGEDLLMGGAGADTLSGGAGADILVDGAGSDRMTGGGGADIFVLSADGVLDTITDFQAGVDRLDLSAWSMLYDPRQLTFQSTSSGAQISYRNEVLEIQSSNGRSLTLAQVFPAGLGGPDRPPLVLSTPDNVATPGPDYLVGTEWDDEIFGLAGADVILGRAGNDLLDGGDGDDWIEGGEGNDMLYGGPGNDTIRAGPGNDRVWGGPGRDTVMLGEGDDIFDDSAQTATGPGDTVWGWTGNDIIRGGAGDDVFYGEDGEDILEGGAGNDMLYGGNGYDTIRGGDGDDQVWGGNGRDLIYLGNGDDIFHDNDQGGEKGGDTVYAGPGNDRLYGRGGDDVLHGEEGDDWIEGGEGNDMLYGGPGNDTIRAGPGNDRVWGGPGRDTVMLGEGDDIFDDSAQTATGPGDTVWGWTGNDIIRGGAGMTCSMARMARTSSRAAPAMTCSMAAMAMTRSAAGMATTRSGAATGAT</sequence>
<dbReference type="GO" id="GO:0005615">
    <property type="term" value="C:extracellular space"/>
    <property type="evidence" value="ECO:0007669"/>
    <property type="project" value="InterPro"/>
</dbReference>
<protein>
    <submittedName>
        <fullName evidence="3">Hemolysin-type calcium-binding region</fullName>
    </submittedName>
</protein>
<dbReference type="InterPro" id="IPR011049">
    <property type="entry name" value="Serralysin-like_metalloprot_C"/>
</dbReference>
<dbReference type="PROSITE" id="PS00330">
    <property type="entry name" value="HEMOLYSIN_CALCIUM"/>
    <property type="match status" value="8"/>
</dbReference>